<comment type="caution">
    <text evidence="6">The sequence shown here is derived from an EMBL/GenBank/DDBJ whole genome shotgun (WGS) entry which is preliminary data.</text>
</comment>
<dbReference type="AlphaFoldDB" id="A0A1Q2YAZ4"/>
<gene>
    <name evidence="6" type="ORF">PMKS-000067</name>
</gene>
<keyword evidence="2" id="KW-0833">Ubl conjugation pathway</keyword>
<dbReference type="GO" id="GO:0034098">
    <property type="term" value="C:VCP-NPL4-UFD1 AAA ATPase complex"/>
    <property type="evidence" value="ECO:0007669"/>
    <property type="project" value="TreeGrafter"/>
</dbReference>
<accession>A0A1Q2YAZ4</accession>
<feature type="compositionally biased region" description="Basic and acidic residues" evidence="3">
    <location>
        <begin position="208"/>
        <end position="217"/>
    </location>
</feature>
<evidence type="ECO:0000256" key="1">
    <source>
        <dbReference type="ARBA" id="ARBA00006043"/>
    </source>
</evidence>
<dbReference type="Pfam" id="PF03152">
    <property type="entry name" value="UFD1_N1"/>
    <property type="match status" value="1"/>
</dbReference>
<protein>
    <recommendedName>
        <fullName evidence="8">Ubiquitin-protein ligase E3A N-terminal zinc-binding domain-containing protein</fullName>
    </recommendedName>
</protein>
<dbReference type="Proteomes" id="UP000186136">
    <property type="component" value="Unassembled WGS sequence"/>
</dbReference>
<evidence type="ECO:0000313" key="6">
    <source>
        <dbReference type="EMBL" id="GAV26613.1"/>
    </source>
</evidence>
<evidence type="ECO:0008006" key="8">
    <source>
        <dbReference type="Google" id="ProtNLM"/>
    </source>
</evidence>
<dbReference type="InterPro" id="IPR055417">
    <property type="entry name" value="UFD1_N1"/>
</dbReference>
<dbReference type="PANTHER" id="PTHR12555:SF15">
    <property type="entry name" value="FUSION DEGRADATION PROTEIN (UFD1), PUTATIVE (AFU_ORTHOLOGUE AFUA_4G04640)-RELATED"/>
    <property type="match status" value="1"/>
</dbReference>
<dbReference type="Pfam" id="PF16558">
    <property type="entry name" value="AZUL"/>
    <property type="match status" value="1"/>
</dbReference>
<reference evidence="6 7" key="1">
    <citation type="submission" date="2016-08" db="EMBL/GenBank/DDBJ databases">
        <title>Whole genome shotgun sequence of Pichia membranifaciens KS47-1.</title>
        <authorList>
            <person name="Konishi M."/>
            <person name="Ishida M."/>
            <person name="Arakawa T."/>
            <person name="Kato Y."/>
            <person name="Horiuchi J."/>
        </authorList>
    </citation>
    <scope>NUCLEOTIDE SEQUENCE [LARGE SCALE GENOMIC DNA]</scope>
    <source>
        <strain evidence="6 7">KS47-1</strain>
    </source>
</reference>
<feature type="domain" description="Ubiquitin-protein ligase E3A N-terminal zinc-binding" evidence="5">
    <location>
        <begin position="552"/>
        <end position="590"/>
    </location>
</feature>
<dbReference type="Gene3D" id="3.10.330.10">
    <property type="match status" value="1"/>
</dbReference>
<organism evidence="6 7">
    <name type="scientific">Pichia membranifaciens</name>
    <dbReference type="NCBI Taxonomy" id="4926"/>
    <lineage>
        <taxon>Eukaryota</taxon>
        <taxon>Fungi</taxon>
        <taxon>Dikarya</taxon>
        <taxon>Ascomycota</taxon>
        <taxon>Saccharomycotina</taxon>
        <taxon>Pichiomycetes</taxon>
        <taxon>Pichiales</taxon>
        <taxon>Pichiaceae</taxon>
        <taxon>Pichia</taxon>
    </lineage>
</organism>
<dbReference type="InterPro" id="IPR042299">
    <property type="entry name" value="Ufd1-like_Nn"/>
</dbReference>
<dbReference type="GO" id="GO:0036503">
    <property type="term" value="P:ERAD pathway"/>
    <property type="evidence" value="ECO:0007669"/>
    <property type="project" value="TreeGrafter"/>
</dbReference>
<evidence type="ECO:0000259" key="5">
    <source>
        <dbReference type="Pfam" id="PF16558"/>
    </source>
</evidence>
<keyword evidence="7" id="KW-1185">Reference proteome</keyword>
<dbReference type="PANTHER" id="PTHR12555">
    <property type="entry name" value="UBIQUITIN FUSION DEGRADATON PROTEIN 1"/>
    <property type="match status" value="1"/>
</dbReference>
<comment type="similarity">
    <text evidence="1">Belongs to the UFD1 family.</text>
</comment>
<proteinExistence type="inferred from homology"/>
<name>A0A1Q2YAZ4_9ASCO</name>
<dbReference type="OrthoDB" id="193703at2759"/>
<dbReference type="Gene3D" id="6.10.130.10">
    <property type="entry name" value="Ubiquitin-protein ligase E3A, N-terminal zinc-binding domain (AZUL)"/>
    <property type="match status" value="1"/>
</dbReference>
<dbReference type="InterPro" id="IPR032353">
    <property type="entry name" value="AZUL"/>
</dbReference>
<evidence type="ECO:0000313" key="7">
    <source>
        <dbReference type="Proteomes" id="UP000186136"/>
    </source>
</evidence>
<dbReference type="GO" id="GO:0031593">
    <property type="term" value="F:polyubiquitin modification-dependent protein binding"/>
    <property type="evidence" value="ECO:0007669"/>
    <property type="project" value="TreeGrafter"/>
</dbReference>
<dbReference type="InterPro" id="IPR004854">
    <property type="entry name" value="Ufd1-like"/>
</dbReference>
<dbReference type="Gene3D" id="2.40.40.50">
    <property type="entry name" value="Ubiquitin fusion degradation protein UFD1, N-terminal domain"/>
    <property type="match status" value="1"/>
</dbReference>
<evidence type="ECO:0000256" key="3">
    <source>
        <dbReference type="SAM" id="MobiDB-lite"/>
    </source>
</evidence>
<dbReference type="EMBL" id="BDGI01000001">
    <property type="protein sequence ID" value="GAV26613.1"/>
    <property type="molecule type" value="Genomic_DNA"/>
</dbReference>
<evidence type="ECO:0000259" key="4">
    <source>
        <dbReference type="Pfam" id="PF03152"/>
    </source>
</evidence>
<dbReference type="Pfam" id="PF23580">
    <property type="entry name" value="Znf_XAF1_N"/>
    <property type="match status" value="1"/>
</dbReference>
<evidence type="ECO:0000256" key="2">
    <source>
        <dbReference type="ARBA" id="ARBA00022786"/>
    </source>
</evidence>
<dbReference type="GO" id="GO:0006511">
    <property type="term" value="P:ubiquitin-dependent protein catabolic process"/>
    <property type="evidence" value="ECO:0007669"/>
    <property type="project" value="InterPro"/>
</dbReference>
<feature type="region of interest" description="Disordered" evidence="3">
    <location>
        <begin position="208"/>
        <end position="229"/>
    </location>
</feature>
<feature type="domain" description="Ubiquitin fusion degradation protein UFD1 N-terminal subdomain 1" evidence="4">
    <location>
        <begin position="23"/>
        <end position="97"/>
    </location>
</feature>
<sequence length="673" mass="76216">MTQDKKLEILEKLTYHPHNGAKVLSKHTDKVILPEKILHSLVYLQKLHDLSSLPHPLVFRLSTPSQNTYVGVKEFHDKDESSIFLSEDVSKRLNICPPIYDHIEETAEIDDQVESLSIELALNVSAIDNTTKKAIIELAPRENYRVLDWKSFLEATLPANYTAVTTNDVLTFDFDQQNFVLDVVSVKTTENIRTVCVIDRDIELKIKTPSGSEDKSSSEPNDDNDGLLPGEYVDLFGDKEGEIKFGERVKLKIGPAEKIVADGEFSLAFDQFVSNSRFEIATMNQPEKEWANETDDEINVYVYGFRNHDDSLGAMKFTIVKEGGQDKDDRSEILDVDSVRCIYCKNIIKASSKVLHENFCRRNNVLCPEGCGEVFFKAVPPTHWHCCLTYGDGEWSKQLHAEYMHDDVNLVGVTCKLCGEYHCTTKYVLSQHVSRECPKAIHECRYCHLVVARGVPCGESRFYGVSLHEWLCGSKTTECPKCNKIIKLRDLETHLKLHDMDRLNNTIPQVCSNALCVNVVETVNANAIGLCKDCFGSLYSTVYDPDGKKLMQRIERRYILQIKNGCGFCDCENELCGSSAKCKVPPQTRESMAGVVKFVKGEVMKEVLNRKGLHFEFCVSSSMDQRRRFVSMFEGGEWARGWICKSNEASGNDVNAMGQWLENHAVTNIEYNI</sequence>
<dbReference type="InterPro" id="IPR042556">
    <property type="entry name" value="AZUL_sf"/>
</dbReference>